<name>X1ER01_9ZZZZ</name>
<proteinExistence type="predicted"/>
<reference evidence="2" key="1">
    <citation type="journal article" date="2014" name="Front. Microbiol.">
        <title>High frequency of phylogenetically diverse reductive dehalogenase-homologous genes in deep subseafloor sedimentary metagenomes.</title>
        <authorList>
            <person name="Kawai M."/>
            <person name="Futagami T."/>
            <person name="Toyoda A."/>
            <person name="Takaki Y."/>
            <person name="Nishi S."/>
            <person name="Hori S."/>
            <person name="Arai W."/>
            <person name="Tsubouchi T."/>
            <person name="Morono Y."/>
            <person name="Uchiyama I."/>
            <person name="Ito T."/>
            <person name="Fujiyama A."/>
            <person name="Inagaki F."/>
            <person name="Takami H."/>
        </authorList>
    </citation>
    <scope>NUCLEOTIDE SEQUENCE</scope>
    <source>
        <strain evidence="2">Expedition CK06-06</strain>
    </source>
</reference>
<feature type="region of interest" description="Disordered" evidence="1">
    <location>
        <begin position="20"/>
        <end position="41"/>
    </location>
</feature>
<evidence type="ECO:0000313" key="2">
    <source>
        <dbReference type="EMBL" id="GAH11063.1"/>
    </source>
</evidence>
<sequence length="41" mass="4752">ERSFETESDLACKMTAAAEAGDHKEYARLRRKRQEQKRASP</sequence>
<organism evidence="2">
    <name type="scientific">marine sediment metagenome</name>
    <dbReference type="NCBI Taxonomy" id="412755"/>
    <lineage>
        <taxon>unclassified sequences</taxon>
        <taxon>metagenomes</taxon>
        <taxon>ecological metagenomes</taxon>
    </lineage>
</organism>
<accession>X1ER01</accession>
<dbReference type="EMBL" id="BART01037792">
    <property type="protein sequence ID" value="GAH11063.1"/>
    <property type="molecule type" value="Genomic_DNA"/>
</dbReference>
<feature type="non-terminal residue" evidence="2">
    <location>
        <position position="1"/>
    </location>
</feature>
<gene>
    <name evidence="2" type="ORF">S01H4_63041</name>
</gene>
<comment type="caution">
    <text evidence="2">The sequence shown here is derived from an EMBL/GenBank/DDBJ whole genome shotgun (WGS) entry which is preliminary data.</text>
</comment>
<dbReference type="AlphaFoldDB" id="X1ER01"/>
<protein>
    <submittedName>
        <fullName evidence="2">Uncharacterized protein</fullName>
    </submittedName>
</protein>
<evidence type="ECO:0000256" key="1">
    <source>
        <dbReference type="SAM" id="MobiDB-lite"/>
    </source>
</evidence>